<feature type="transmembrane region" description="Helical" evidence="6">
    <location>
        <begin position="160"/>
        <end position="176"/>
    </location>
</feature>
<feature type="transmembrane region" description="Helical" evidence="6">
    <location>
        <begin position="434"/>
        <end position="454"/>
    </location>
</feature>
<feature type="transmembrane region" description="Helical" evidence="6">
    <location>
        <begin position="521"/>
        <end position="542"/>
    </location>
</feature>
<dbReference type="KEGG" id="mpf:MPUT_0690"/>
<evidence type="ECO:0000313" key="8">
    <source>
        <dbReference type="Proteomes" id="UP000008907"/>
    </source>
</evidence>
<keyword evidence="4 6" id="KW-1133">Transmembrane helix</keyword>
<keyword evidence="5 6" id="KW-0472">Membrane</keyword>
<accession>A0A7U3ZT27</accession>
<gene>
    <name evidence="7" type="ordered locus">MPUT_0690</name>
</gene>
<dbReference type="AlphaFoldDB" id="A0A7U3ZT27"/>
<comment type="subcellular location">
    <subcellularLocation>
        <location evidence="1">Cell membrane</location>
        <topology evidence="1">Multi-pass membrane protein</topology>
    </subcellularLocation>
</comment>
<evidence type="ECO:0000256" key="1">
    <source>
        <dbReference type="ARBA" id="ARBA00004651"/>
    </source>
</evidence>
<dbReference type="PANTHER" id="PTHR43652">
    <property type="entry name" value="BASIC AMINO ACID ANTIPORTER YFCC-RELATED"/>
    <property type="match status" value="1"/>
</dbReference>
<feature type="transmembrane region" description="Helical" evidence="6">
    <location>
        <begin position="196"/>
        <end position="216"/>
    </location>
</feature>
<feature type="transmembrane region" description="Helical" evidence="6">
    <location>
        <begin position="562"/>
        <end position="587"/>
    </location>
</feature>
<keyword evidence="2" id="KW-1003">Cell membrane</keyword>
<proteinExistence type="predicted"/>
<protein>
    <submittedName>
        <fullName evidence="7">C4-dicarboxylate anaerobic carrier superfamily protein</fullName>
    </submittedName>
</protein>
<feature type="transmembrane region" description="Helical" evidence="6">
    <location>
        <begin position="222"/>
        <end position="243"/>
    </location>
</feature>
<evidence type="ECO:0000256" key="2">
    <source>
        <dbReference type="ARBA" id="ARBA00022475"/>
    </source>
</evidence>
<feature type="transmembrane region" description="Helical" evidence="6">
    <location>
        <begin position="403"/>
        <end position="422"/>
    </location>
</feature>
<feature type="transmembrane region" description="Helical" evidence="6">
    <location>
        <begin position="347"/>
        <end position="365"/>
    </location>
</feature>
<dbReference type="InterPro" id="IPR018385">
    <property type="entry name" value="C4_dicarb_anaerob_car-like"/>
</dbReference>
<evidence type="ECO:0000256" key="4">
    <source>
        <dbReference type="ARBA" id="ARBA00022989"/>
    </source>
</evidence>
<organism evidence="7 8">
    <name type="scientific">Mycoplasma putrefaciens (strain ATCC 15718 / NCTC 10155 / C30 KS-1 / KS-1)</name>
    <dbReference type="NCBI Taxonomy" id="743965"/>
    <lineage>
        <taxon>Bacteria</taxon>
        <taxon>Bacillati</taxon>
        <taxon>Mycoplasmatota</taxon>
        <taxon>Mollicutes</taxon>
        <taxon>Mycoplasmataceae</taxon>
        <taxon>Mycoplasma</taxon>
    </lineage>
</organism>
<feature type="transmembrane region" description="Helical" evidence="6">
    <location>
        <begin position="250"/>
        <end position="266"/>
    </location>
</feature>
<feature type="transmembrane region" description="Helical" evidence="6">
    <location>
        <begin position="29"/>
        <end position="51"/>
    </location>
</feature>
<feature type="transmembrane region" description="Helical" evidence="6">
    <location>
        <begin position="286"/>
        <end position="309"/>
    </location>
</feature>
<feature type="transmembrane region" description="Helical" evidence="6">
    <location>
        <begin position="482"/>
        <end position="509"/>
    </location>
</feature>
<dbReference type="Proteomes" id="UP000008907">
    <property type="component" value="Chromosome"/>
</dbReference>
<evidence type="ECO:0000256" key="6">
    <source>
        <dbReference type="SAM" id="Phobius"/>
    </source>
</evidence>
<dbReference type="InterPro" id="IPR051679">
    <property type="entry name" value="DASS-Related_Transporters"/>
</dbReference>
<evidence type="ECO:0000256" key="3">
    <source>
        <dbReference type="ARBA" id="ARBA00022692"/>
    </source>
</evidence>
<dbReference type="RefSeq" id="WP_014035381.1">
    <property type="nucleotide sequence ID" value="NC_015946.1"/>
</dbReference>
<name>A0A7U3ZT27_MYCPK</name>
<dbReference type="GO" id="GO:0005886">
    <property type="term" value="C:plasma membrane"/>
    <property type="evidence" value="ECO:0007669"/>
    <property type="project" value="UniProtKB-SubCell"/>
</dbReference>
<dbReference type="PANTHER" id="PTHR43652:SF6">
    <property type="entry name" value="ARGININE REPRESSOR"/>
    <property type="match status" value="1"/>
</dbReference>
<keyword evidence="3 6" id="KW-0812">Transmembrane</keyword>
<evidence type="ECO:0000313" key="7">
    <source>
        <dbReference type="EMBL" id="AEM69026.1"/>
    </source>
</evidence>
<dbReference type="EMBL" id="CP003021">
    <property type="protein sequence ID" value="AEM69026.1"/>
    <property type="molecule type" value="Genomic_DNA"/>
</dbReference>
<evidence type="ECO:0000256" key="5">
    <source>
        <dbReference type="ARBA" id="ARBA00023136"/>
    </source>
</evidence>
<dbReference type="Pfam" id="PF03606">
    <property type="entry name" value="DcuC"/>
    <property type="match status" value="1"/>
</dbReference>
<sequence>MNSHQTKTKSAPSNDFESKTIKKKRKFKMISSFSILLLIMFVLMLVSWILYWANVQTDIDKKIAFVDWKYDSTLKNVYDKWVQTKPNVQPGNNHEWIEFMDNLVSQGWTKNMKDSVWQNNSYVIGFDGVARFVGKARIQAIGIADVMYAPIKGFIDKADIIIFVLCIGAFIHMLVVSKALEGFSQAIVAKLKGKEVWAIIPLMTFFSIFGSVEGMAEESLGFYMIFIPLMLMAGFDVFTGVLIVMAGAGVGVLASTVNPFLVPIVIDAINSKLPETATKMTVGNGLILRIIFWFILTSFTIAFTMIYAIRVKKNPSKSVTFSTLEGDKKFFLHNRVDQIKLDWRKKVSLVIFALTFVIMIIYLIGWDAIFNTSTMADHANWIKQHIPYLSAVIPGWGNGGLDVTAAMFLFSAIILGFINWMGEEKFLKVWFEGASDILSVSLIIGTAAGVGFILDQTNLQSLFVAGISNSIGGITNSIVKSLVLFILFIPLSFLIPSTTGFATAIFPLLTSSLMKNNQLDLYAATGALTAFQFASGIVNLITPTSGVVMGAVSISRVGYSRYLKGIMPLVGCLTVLSILLIVLTGILPISIVG</sequence>
<reference evidence="7 8" key="1">
    <citation type="journal article" date="2011" name="J. Bacteriol.">
        <title>Genome Sequence of Mycoplasma putrefaciens Type Strain KS1.</title>
        <authorList>
            <person name="Calcutt M.J."/>
            <person name="Foecking M.F."/>
        </authorList>
    </citation>
    <scope>NUCLEOTIDE SEQUENCE [LARGE SCALE GENOMIC DNA]</scope>
    <source>
        <strain evidence="8">ATCC 15718 / NCTC 10155 / C30 KS-1 / KS-1</strain>
    </source>
</reference>